<feature type="compositionally biased region" description="Polar residues" evidence="1">
    <location>
        <begin position="1"/>
        <end position="31"/>
    </location>
</feature>
<accession>A0A0F7L3S4</accession>
<sequence length="82" mass="9147">MTPTSASSLNCPRSTTGKRPSSRSLCCQQSDRLGPIRSQPWPEPRATSPQSSKPRASLAPHPRHRMRWMSSRPPHGPRFTPC</sequence>
<dbReference type="EMBL" id="KR029589">
    <property type="protein sequence ID" value="AKH47199.1"/>
    <property type="molecule type" value="Genomic_DNA"/>
</dbReference>
<evidence type="ECO:0000256" key="1">
    <source>
        <dbReference type="SAM" id="MobiDB-lite"/>
    </source>
</evidence>
<reference evidence="2" key="1">
    <citation type="journal article" date="2015" name="Front. Microbiol.">
        <title>Combining genomic sequencing methods to explore viral diversity and reveal potential virus-host interactions.</title>
        <authorList>
            <person name="Chow C.E."/>
            <person name="Winget D.M."/>
            <person name="White R.A.III."/>
            <person name="Hallam S.J."/>
            <person name="Suttle C.A."/>
        </authorList>
    </citation>
    <scope>NUCLEOTIDE SEQUENCE</scope>
    <source>
        <strain evidence="2">Anoxic2_5</strain>
    </source>
</reference>
<protein>
    <submittedName>
        <fullName evidence="2">Uncharacterized protein</fullName>
    </submittedName>
</protein>
<reference evidence="2" key="2">
    <citation type="submission" date="2015-03" db="EMBL/GenBank/DDBJ databases">
        <authorList>
            <person name="Chow C.-E.T."/>
            <person name="Winget D.M."/>
            <person name="White R.A.III."/>
            <person name="Hallam S.J."/>
            <person name="Suttle C.A."/>
        </authorList>
    </citation>
    <scope>NUCLEOTIDE SEQUENCE</scope>
    <source>
        <strain evidence="2">Anoxic2_5</strain>
    </source>
</reference>
<name>A0A0F7L3S4_9VIRU</name>
<proteinExistence type="predicted"/>
<evidence type="ECO:0000313" key="2">
    <source>
        <dbReference type="EMBL" id="AKH47199.1"/>
    </source>
</evidence>
<organism evidence="2">
    <name type="scientific">uncultured marine virus</name>
    <dbReference type="NCBI Taxonomy" id="186617"/>
    <lineage>
        <taxon>Viruses</taxon>
        <taxon>environmental samples</taxon>
    </lineage>
</organism>
<feature type="region of interest" description="Disordered" evidence="1">
    <location>
        <begin position="1"/>
        <end position="82"/>
    </location>
</feature>